<evidence type="ECO:0000259" key="3">
    <source>
        <dbReference type="Pfam" id="PF11258"/>
    </source>
</evidence>
<evidence type="ECO:0000313" key="6">
    <source>
        <dbReference type="Proteomes" id="UP000005439"/>
    </source>
</evidence>
<evidence type="ECO:0000259" key="4">
    <source>
        <dbReference type="Pfam" id="PF17479"/>
    </source>
</evidence>
<dbReference type="HOGENOM" id="CLU_045984_0_0_9"/>
<keyword evidence="2" id="KW-0732">Signal</keyword>
<dbReference type="KEGG" id="sap:Sulac_2381"/>
<dbReference type="STRING" id="679936.Sulac_2381"/>
<dbReference type="Proteomes" id="UP000005439">
    <property type="component" value="Chromosome"/>
</dbReference>
<dbReference type="SUPFAM" id="SSF159774">
    <property type="entry name" value="YerB-like"/>
    <property type="match status" value="1"/>
</dbReference>
<dbReference type="Gene3D" id="3.50.90.10">
    <property type="entry name" value="YerB-like"/>
    <property type="match status" value="1"/>
</dbReference>
<evidence type="ECO:0000256" key="1">
    <source>
        <dbReference type="SAM" id="MobiDB-lite"/>
    </source>
</evidence>
<feature type="compositionally biased region" description="Pro residues" evidence="1">
    <location>
        <begin position="28"/>
        <end position="39"/>
    </location>
</feature>
<organism evidence="5 6">
    <name type="scientific">Sulfobacillus acidophilus (strain ATCC 700253 / DSM 10332 / NAL)</name>
    <dbReference type="NCBI Taxonomy" id="679936"/>
    <lineage>
        <taxon>Bacteria</taxon>
        <taxon>Bacillati</taxon>
        <taxon>Bacillota</taxon>
        <taxon>Clostridia</taxon>
        <taxon>Eubacteriales</taxon>
        <taxon>Clostridiales Family XVII. Incertae Sedis</taxon>
        <taxon>Sulfobacillus</taxon>
    </lineage>
</organism>
<feature type="chain" id="PRO_5039624626" description="DUF3048 domain-containing protein" evidence="2">
    <location>
        <begin position="23"/>
        <end position="353"/>
    </location>
</feature>
<feature type="domain" description="DUF3048" evidence="4">
    <location>
        <begin position="213"/>
        <end position="335"/>
    </location>
</feature>
<name>G8TVC5_SULAD</name>
<gene>
    <name evidence="5" type="ordered locus">Sulac_2381</name>
</gene>
<sequence length="353" mass="39095">MKIPKRALSLTLTALTATLLSACGSHPATPPTASAPPSPQVQDRPVDPLTGLPSPVHGPLIGVMVENSEYGRPQYGLSSADVVYEAYTEFFYYSRYLLLFWGHAPAMVGPDRSARPYFVSLIHEWPAAYVHAGASNPGYQSIQQDGIHNLDLDANAFNLGFRVASRPAPHNLFTNIQTDMKEARRLWGNPTVAPHWPFVSQVSSGTPPYQTVTLVWNPNNTIEQWRWDGAAQGWTRWVRCPNCPDSQWTQVMGMNSGKPVIASNVVIEYTNESYLPDPAGTGWIQIATHGQGPALLFLGHRFYRGTWENAGSGQPTRFYLPDGQPARFNPGQTWIEIVPNRQAPTQNFQLTLN</sequence>
<evidence type="ECO:0000256" key="2">
    <source>
        <dbReference type="SAM" id="SignalP"/>
    </source>
</evidence>
<keyword evidence="6" id="KW-1185">Reference proteome</keyword>
<dbReference type="Pfam" id="PF17479">
    <property type="entry name" value="DUF3048_C"/>
    <property type="match status" value="1"/>
</dbReference>
<evidence type="ECO:0000313" key="5">
    <source>
        <dbReference type="EMBL" id="AEW05844.1"/>
    </source>
</evidence>
<dbReference type="InterPro" id="IPR023158">
    <property type="entry name" value="YerB-like_sf"/>
</dbReference>
<feature type="domain" description="DUF3048" evidence="3">
    <location>
        <begin position="49"/>
        <end position="178"/>
    </location>
</feature>
<proteinExistence type="predicted"/>
<reference evidence="6" key="1">
    <citation type="submission" date="2011-12" db="EMBL/GenBank/DDBJ databases">
        <title>The complete genome of chromosome of Sulfobacillus acidophilus DSM 10332.</title>
        <authorList>
            <person name="Lucas S."/>
            <person name="Han J."/>
            <person name="Lapidus A."/>
            <person name="Bruce D."/>
            <person name="Goodwin L."/>
            <person name="Pitluck S."/>
            <person name="Peters L."/>
            <person name="Kyrpides N."/>
            <person name="Mavromatis K."/>
            <person name="Ivanova N."/>
            <person name="Mikhailova N."/>
            <person name="Chertkov O."/>
            <person name="Saunders E."/>
            <person name="Detter J.C."/>
            <person name="Tapia R."/>
            <person name="Han C."/>
            <person name="Land M."/>
            <person name="Hauser L."/>
            <person name="Markowitz V."/>
            <person name="Cheng J.-F."/>
            <person name="Hugenholtz P."/>
            <person name="Woyke T."/>
            <person name="Wu D."/>
            <person name="Pukall R."/>
            <person name="Gehrich-Schroeter G."/>
            <person name="Schneider S."/>
            <person name="Klenk H.-P."/>
            <person name="Eisen J.A."/>
        </authorList>
    </citation>
    <scope>NUCLEOTIDE SEQUENCE [LARGE SCALE GENOMIC DNA]</scope>
    <source>
        <strain evidence="6">ATCC 700253 / DSM 10332 / NAL</strain>
    </source>
</reference>
<dbReference type="Pfam" id="PF11258">
    <property type="entry name" value="DUF3048"/>
    <property type="match status" value="1"/>
</dbReference>
<dbReference type="PATRIC" id="fig|679936.5.peg.2466"/>
<dbReference type="EMBL" id="CP003179">
    <property type="protein sequence ID" value="AEW05844.1"/>
    <property type="molecule type" value="Genomic_DNA"/>
</dbReference>
<evidence type="ECO:0008006" key="7">
    <source>
        <dbReference type="Google" id="ProtNLM"/>
    </source>
</evidence>
<reference evidence="5 6" key="2">
    <citation type="journal article" date="2012" name="Stand. Genomic Sci.">
        <title>Complete genome sequence of the moderately thermophilic mineral-sulfide-oxidizing firmicute Sulfobacillus acidophilus type strain (NAL(T)).</title>
        <authorList>
            <person name="Anderson I."/>
            <person name="Chertkov O."/>
            <person name="Chen A."/>
            <person name="Saunders E."/>
            <person name="Lapidus A."/>
            <person name="Nolan M."/>
            <person name="Lucas S."/>
            <person name="Hammon N."/>
            <person name="Deshpande S."/>
            <person name="Cheng J.F."/>
            <person name="Han C."/>
            <person name="Tapia R."/>
            <person name="Goodwin L.A."/>
            <person name="Pitluck S."/>
            <person name="Liolios K."/>
            <person name="Pagani I."/>
            <person name="Ivanova N."/>
            <person name="Mikhailova N."/>
            <person name="Pati A."/>
            <person name="Palaniappan K."/>
            <person name="Land M."/>
            <person name="Pan C."/>
            <person name="Rohde M."/>
            <person name="Pukall R."/>
            <person name="Goker M."/>
            <person name="Detter J.C."/>
            <person name="Woyke T."/>
            <person name="Bristow J."/>
            <person name="Eisen J.A."/>
            <person name="Markowitz V."/>
            <person name="Hugenholtz P."/>
            <person name="Kyrpides N.C."/>
            <person name="Klenk H.P."/>
            <person name="Mavromatis K."/>
        </authorList>
    </citation>
    <scope>NUCLEOTIDE SEQUENCE [LARGE SCALE GENOMIC DNA]</scope>
    <source>
        <strain evidence="6">ATCC 700253 / DSM 10332 / NAL</strain>
    </source>
</reference>
<dbReference type="InterPro" id="IPR021416">
    <property type="entry name" value="DUF3048_N"/>
</dbReference>
<dbReference type="PROSITE" id="PS51257">
    <property type="entry name" value="PROKAR_LIPOPROTEIN"/>
    <property type="match status" value="1"/>
</dbReference>
<feature type="signal peptide" evidence="2">
    <location>
        <begin position="1"/>
        <end position="22"/>
    </location>
</feature>
<dbReference type="AlphaFoldDB" id="G8TVC5"/>
<dbReference type="InterPro" id="IPR035328">
    <property type="entry name" value="DUF3048_C"/>
</dbReference>
<feature type="region of interest" description="Disordered" evidence="1">
    <location>
        <begin position="26"/>
        <end position="54"/>
    </location>
</feature>
<protein>
    <recommendedName>
        <fullName evidence="7">DUF3048 domain-containing protein</fullName>
    </recommendedName>
</protein>
<accession>G8TVC5</accession>